<dbReference type="Proteomes" id="UP000030689">
    <property type="component" value="Unassembled WGS sequence"/>
</dbReference>
<keyword evidence="5 13" id="KW-0732">Signal</keyword>
<evidence type="ECO:0000256" key="5">
    <source>
        <dbReference type="ARBA" id="ARBA00022729"/>
    </source>
</evidence>
<keyword evidence="11" id="KW-0676">Redox-active center</keyword>
<dbReference type="InterPro" id="IPR017937">
    <property type="entry name" value="Thioredoxin_CS"/>
</dbReference>
<keyword evidence="9" id="KW-0325">Glycoprotein</keyword>
<dbReference type="InterPro" id="IPR036249">
    <property type="entry name" value="Thioredoxin-like_sf"/>
</dbReference>
<evidence type="ECO:0000313" key="16">
    <source>
        <dbReference type="Proteomes" id="UP000030689"/>
    </source>
</evidence>
<accession>V4LD03</accession>
<dbReference type="FunFam" id="3.40.30.10:FF:000134">
    <property type="entry name" value="Protein disulfide-isomerase"/>
    <property type="match status" value="1"/>
</dbReference>
<dbReference type="CDD" id="cd02981">
    <property type="entry name" value="PDI_b_family"/>
    <property type="match status" value="1"/>
</dbReference>
<protein>
    <recommendedName>
        <fullName evidence="4">protein disulfide-isomerase</fullName>
        <ecNumber evidence="4">5.3.4.1</ecNumber>
    </recommendedName>
</protein>
<comment type="subcellular location">
    <subcellularLocation>
        <location evidence="2">Endoplasmic reticulum lumen</location>
    </subcellularLocation>
</comment>
<dbReference type="InterPro" id="IPR013766">
    <property type="entry name" value="Thioredoxin_domain"/>
</dbReference>
<dbReference type="EC" id="5.3.4.1" evidence="4"/>
<evidence type="ECO:0000256" key="4">
    <source>
        <dbReference type="ARBA" id="ARBA00012723"/>
    </source>
</evidence>
<dbReference type="PANTHER" id="PTHR18929:SF189">
    <property type="entry name" value="PROTEIN DISULFIDE ISOMERASE-LIKE 1-5-RELATED"/>
    <property type="match status" value="1"/>
</dbReference>
<dbReference type="KEGG" id="eus:EUTSA_v10020584mg"/>
<evidence type="ECO:0000256" key="12">
    <source>
        <dbReference type="ARBA" id="ARBA00054003"/>
    </source>
</evidence>
<dbReference type="CDD" id="cd02982">
    <property type="entry name" value="PDI_b'_family"/>
    <property type="match status" value="1"/>
</dbReference>
<dbReference type="CDD" id="cd02995">
    <property type="entry name" value="PDI_a_PDI_a'_C"/>
    <property type="match status" value="1"/>
</dbReference>
<dbReference type="GO" id="GO:0034976">
    <property type="term" value="P:response to endoplasmic reticulum stress"/>
    <property type="evidence" value="ECO:0007669"/>
    <property type="project" value="TreeGrafter"/>
</dbReference>
<comment type="function">
    <text evidence="12">Acts as a protein-folding catalyst that interacts with nascent polypeptides to catalyze the formation, isomerization, and reduction or oxidation of disulfide bonds.</text>
</comment>
<evidence type="ECO:0000256" key="8">
    <source>
        <dbReference type="ARBA" id="ARBA00023157"/>
    </source>
</evidence>
<comment type="catalytic activity">
    <reaction evidence="1">
        <text>Catalyzes the rearrangement of -S-S- bonds in proteins.</text>
        <dbReference type="EC" id="5.3.4.1"/>
    </reaction>
</comment>
<dbReference type="SUPFAM" id="SSF52833">
    <property type="entry name" value="Thioredoxin-like"/>
    <property type="match status" value="4"/>
</dbReference>
<reference evidence="15 16" key="1">
    <citation type="journal article" date="2013" name="Front. Plant Sci.">
        <title>The Reference Genome of the Halophytic Plant Eutrema salsugineum.</title>
        <authorList>
            <person name="Yang R."/>
            <person name="Jarvis D.E."/>
            <person name="Chen H."/>
            <person name="Beilstein M.A."/>
            <person name="Grimwood J."/>
            <person name="Jenkins J."/>
            <person name="Shu S."/>
            <person name="Prochnik S."/>
            <person name="Xin M."/>
            <person name="Ma C."/>
            <person name="Schmutz J."/>
            <person name="Wing R.A."/>
            <person name="Mitchell-Olds T."/>
            <person name="Schumaker K.S."/>
            <person name="Wang X."/>
        </authorList>
    </citation>
    <scope>NUCLEOTIDE SEQUENCE [LARGE SCALE GENOMIC DNA]</scope>
</reference>
<evidence type="ECO:0000256" key="3">
    <source>
        <dbReference type="ARBA" id="ARBA00006347"/>
    </source>
</evidence>
<evidence type="ECO:0000256" key="10">
    <source>
        <dbReference type="ARBA" id="ARBA00023235"/>
    </source>
</evidence>
<evidence type="ECO:0000313" key="15">
    <source>
        <dbReference type="EMBL" id="ESQ48330.1"/>
    </source>
</evidence>
<name>V4LD03_EUTSA</name>
<evidence type="ECO:0000256" key="11">
    <source>
        <dbReference type="ARBA" id="ARBA00023284"/>
    </source>
</evidence>
<gene>
    <name evidence="15" type="ORF">EUTSA_v10020584mg</name>
</gene>
<evidence type="ECO:0000256" key="7">
    <source>
        <dbReference type="ARBA" id="ARBA00022824"/>
    </source>
</evidence>
<dbReference type="eggNOG" id="KOG0190">
    <property type="taxonomic scope" value="Eukaryota"/>
</dbReference>
<comment type="similarity">
    <text evidence="3">Belongs to the protein disulfide isomerase family.</text>
</comment>
<dbReference type="PROSITE" id="PS00194">
    <property type="entry name" value="THIOREDOXIN_1"/>
    <property type="match status" value="1"/>
</dbReference>
<dbReference type="Gramene" id="ESQ48330">
    <property type="protein sequence ID" value="ESQ48330"/>
    <property type="gene ID" value="EUTSA_v10020584mg"/>
</dbReference>
<sequence>MSMKPKPTSKISVFTFLLLLSFLIVVTRSSDVAVEAGSEEELDDLEQLLAVDDQLQEDRPEQQSEAATVSRAQRIVLELNGDNTKRLIDGSEYAMILGYAPWCARSAELMPSFAEAATGLKEMGSPVLMAKIDGDRYSKVASQLEIKGFPTLLLFVNGTSQPYTGGFSSEEIMIWGSAGHDEFVKAATLDNEIQFVETGSIDVAKLLFPNLKTNNVFVGMVKSEAERYTAYDGTCQTDKILEFLNSNKFPLITKLTESNTVRVYSSPVKLQVMVFSKPDDYENLAQPLEDIARKFKSKLMFIHIDISNENLAMPFLTLFGIEDAKKTVVAAFDNNLNSKFLLESDLSPSNIEEFCSGLAHGTVSPYYKSEPIPDNQNGTVVAVVGRSFDELVLNSRQNVLLEVHTPWCLTCETMSKQVEKLSKHFKGFENLVFARIDASANEHPNLKVDDYPTILLYKTGEKENPVKLSSKSSAKEMAVFINEELKPKDRSAKDEL</sequence>
<dbReference type="GO" id="GO:0003756">
    <property type="term" value="F:protein disulfide isomerase activity"/>
    <property type="evidence" value="ECO:0007669"/>
    <property type="project" value="UniProtKB-EC"/>
</dbReference>
<dbReference type="Pfam" id="PF13848">
    <property type="entry name" value="Thioredoxin_6"/>
    <property type="match status" value="1"/>
</dbReference>
<keyword evidence="8" id="KW-1015">Disulfide bond</keyword>
<dbReference type="Gene3D" id="3.40.30.10">
    <property type="entry name" value="Glutaredoxin"/>
    <property type="match status" value="3"/>
</dbReference>
<evidence type="ECO:0000256" key="2">
    <source>
        <dbReference type="ARBA" id="ARBA00004319"/>
    </source>
</evidence>
<dbReference type="PANTHER" id="PTHR18929">
    <property type="entry name" value="PROTEIN DISULFIDE ISOMERASE"/>
    <property type="match status" value="1"/>
</dbReference>
<evidence type="ECO:0000259" key="14">
    <source>
        <dbReference type="PROSITE" id="PS51352"/>
    </source>
</evidence>
<dbReference type="Pfam" id="PF00085">
    <property type="entry name" value="Thioredoxin"/>
    <property type="match status" value="2"/>
</dbReference>
<organism evidence="15 16">
    <name type="scientific">Eutrema salsugineum</name>
    <name type="common">Saltwater cress</name>
    <name type="synonym">Sisymbrium salsugineum</name>
    <dbReference type="NCBI Taxonomy" id="72664"/>
    <lineage>
        <taxon>Eukaryota</taxon>
        <taxon>Viridiplantae</taxon>
        <taxon>Streptophyta</taxon>
        <taxon>Embryophyta</taxon>
        <taxon>Tracheophyta</taxon>
        <taxon>Spermatophyta</taxon>
        <taxon>Magnoliopsida</taxon>
        <taxon>eudicotyledons</taxon>
        <taxon>Gunneridae</taxon>
        <taxon>Pentapetalae</taxon>
        <taxon>rosids</taxon>
        <taxon>malvids</taxon>
        <taxon>Brassicales</taxon>
        <taxon>Brassicaceae</taxon>
        <taxon>Eutremeae</taxon>
        <taxon>Eutrema</taxon>
    </lineage>
</organism>
<evidence type="ECO:0000256" key="13">
    <source>
        <dbReference type="SAM" id="SignalP"/>
    </source>
</evidence>
<keyword evidence="10" id="KW-0413">Isomerase</keyword>
<dbReference type="EMBL" id="KI517408">
    <property type="protein sequence ID" value="ESQ48330.1"/>
    <property type="molecule type" value="Genomic_DNA"/>
</dbReference>
<keyword evidence="16" id="KW-1185">Reference proteome</keyword>
<dbReference type="GO" id="GO:0006457">
    <property type="term" value="P:protein folding"/>
    <property type="evidence" value="ECO:0007669"/>
    <property type="project" value="TreeGrafter"/>
</dbReference>
<feature type="domain" description="Thioredoxin" evidence="14">
    <location>
        <begin position="55"/>
        <end position="189"/>
    </location>
</feature>
<feature type="domain" description="Thioredoxin" evidence="14">
    <location>
        <begin position="358"/>
        <end position="486"/>
    </location>
</feature>
<evidence type="ECO:0000256" key="9">
    <source>
        <dbReference type="ARBA" id="ARBA00023180"/>
    </source>
</evidence>
<dbReference type="STRING" id="72664.V4LD03"/>
<dbReference type="OMA" id="MLIYIDI"/>
<dbReference type="FunFam" id="3.40.30.10:FF:000201">
    <property type="entry name" value="Protein disulfide isomerase-like 1-5"/>
    <property type="match status" value="1"/>
</dbReference>
<proteinExistence type="inferred from homology"/>
<feature type="signal peptide" evidence="13">
    <location>
        <begin position="1"/>
        <end position="29"/>
    </location>
</feature>
<dbReference type="PROSITE" id="PS51352">
    <property type="entry name" value="THIOREDOXIN_2"/>
    <property type="match status" value="2"/>
</dbReference>
<dbReference type="FunFam" id="3.40.30.10:FF:000204">
    <property type="entry name" value="Protein disulfide isomerase-like 1-6"/>
    <property type="match status" value="1"/>
</dbReference>
<dbReference type="AlphaFoldDB" id="V4LD03"/>
<keyword evidence="6" id="KW-0677">Repeat</keyword>
<evidence type="ECO:0000256" key="6">
    <source>
        <dbReference type="ARBA" id="ARBA00022737"/>
    </source>
</evidence>
<dbReference type="GO" id="GO:0005788">
    <property type="term" value="C:endoplasmic reticulum lumen"/>
    <property type="evidence" value="ECO:0007669"/>
    <property type="project" value="UniProtKB-SubCell"/>
</dbReference>
<feature type="chain" id="PRO_5004723290" description="protein disulfide-isomerase" evidence="13">
    <location>
        <begin position="30"/>
        <end position="496"/>
    </location>
</feature>
<evidence type="ECO:0000256" key="1">
    <source>
        <dbReference type="ARBA" id="ARBA00001182"/>
    </source>
</evidence>
<keyword evidence="7" id="KW-0256">Endoplasmic reticulum</keyword>
<dbReference type="CDD" id="cd02961">
    <property type="entry name" value="PDI_a_family"/>
    <property type="match status" value="1"/>
</dbReference>